<dbReference type="EMBL" id="CM045768">
    <property type="protein sequence ID" value="KAI7982128.1"/>
    <property type="molecule type" value="Genomic_DNA"/>
</dbReference>
<sequence length="400" mass="44377">MPRNSKRVVKTVKDSSFTPQIKGKWTDEEDRKLLKLVRQHGVRKWGQIAEKMLGRAGKQCRERWHSHLRPGIKKDCWSEAEEIMLVKAHKEIGNKWSEIGKQIPGRTENSIKNHWNATKRKLNSKGKIKKSEAQIRSDLTRSTILKNYIKSLNLSDAGTDIAPPITGSTTTPTGSTVTEEDFSNQFSLSLPPDLSEESIDNSPQIMYQSYDDELNFMTNFFGNKDDQLPPPPPPPPSIDNNNKDKGVIEAPTVENDHANNVLGHSGLSGVNSFGFNGNNGDHQFLNDKNNGDHHQFVNDMIVGGGGFSSSITEPNMFINTPIEEPRKTHLSSDFYLPNLFDGTTTTSPSMGWYYHGNNMVDSLTGQASSSGNGKKDTDLPEMFAASHFSHGGNGNPNLVL</sequence>
<proteinExistence type="predicted"/>
<keyword evidence="2" id="KW-1185">Reference proteome</keyword>
<evidence type="ECO:0000313" key="2">
    <source>
        <dbReference type="Proteomes" id="UP001060215"/>
    </source>
</evidence>
<gene>
    <name evidence="1" type="ORF">LOK49_LG15G01266</name>
</gene>
<protein>
    <submittedName>
        <fullName evidence="1">Transcription factor MYB119</fullName>
    </submittedName>
</protein>
<reference evidence="1 2" key="1">
    <citation type="journal article" date="2022" name="Plant J.">
        <title>Chromosome-level genome of Camellia lanceoleosa provides a valuable resource for understanding genome evolution and self-incompatibility.</title>
        <authorList>
            <person name="Gong W."/>
            <person name="Xiao S."/>
            <person name="Wang L."/>
            <person name="Liao Z."/>
            <person name="Chang Y."/>
            <person name="Mo W."/>
            <person name="Hu G."/>
            <person name="Li W."/>
            <person name="Zhao G."/>
            <person name="Zhu H."/>
            <person name="Hu X."/>
            <person name="Ji K."/>
            <person name="Xiang X."/>
            <person name="Song Q."/>
            <person name="Yuan D."/>
            <person name="Jin S."/>
            <person name="Zhang L."/>
        </authorList>
    </citation>
    <scope>NUCLEOTIDE SEQUENCE [LARGE SCALE GENOMIC DNA]</scope>
    <source>
        <strain evidence="1">SQ_2022a</strain>
    </source>
</reference>
<comment type="caution">
    <text evidence="1">The sequence shown here is derived from an EMBL/GenBank/DDBJ whole genome shotgun (WGS) entry which is preliminary data.</text>
</comment>
<evidence type="ECO:0000313" key="1">
    <source>
        <dbReference type="EMBL" id="KAI7982128.1"/>
    </source>
</evidence>
<accession>A0ACC0F0H0</accession>
<dbReference type="Proteomes" id="UP001060215">
    <property type="component" value="Chromosome 11"/>
</dbReference>
<organism evidence="1 2">
    <name type="scientific">Camellia lanceoleosa</name>
    <dbReference type="NCBI Taxonomy" id="1840588"/>
    <lineage>
        <taxon>Eukaryota</taxon>
        <taxon>Viridiplantae</taxon>
        <taxon>Streptophyta</taxon>
        <taxon>Embryophyta</taxon>
        <taxon>Tracheophyta</taxon>
        <taxon>Spermatophyta</taxon>
        <taxon>Magnoliopsida</taxon>
        <taxon>eudicotyledons</taxon>
        <taxon>Gunneridae</taxon>
        <taxon>Pentapetalae</taxon>
        <taxon>asterids</taxon>
        <taxon>Ericales</taxon>
        <taxon>Theaceae</taxon>
        <taxon>Camellia</taxon>
    </lineage>
</organism>
<name>A0ACC0F0H0_9ERIC</name>